<dbReference type="KEGG" id="nsr:NS506_00510"/>
<dbReference type="Proteomes" id="UP000180166">
    <property type="component" value="Chromosome"/>
</dbReference>
<evidence type="ECO:0000313" key="2">
    <source>
        <dbReference type="Proteomes" id="UP000180166"/>
    </source>
</evidence>
<dbReference type="EMBL" id="CP017839">
    <property type="protein sequence ID" value="APA94592.1"/>
    <property type="molecule type" value="Genomic_DNA"/>
</dbReference>
<organism evidence="1 2">
    <name type="scientific">Nocardia seriolae</name>
    <dbReference type="NCBI Taxonomy" id="37332"/>
    <lineage>
        <taxon>Bacteria</taxon>
        <taxon>Bacillati</taxon>
        <taxon>Actinomycetota</taxon>
        <taxon>Actinomycetes</taxon>
        <taxon>Mycobacteriales</taxon>
        <taxon>Nocardiaceae</taxon>
        <taxon>Nocardia</taxon>
    </lineage>
</organism>
<proteinExistence type="predicted"/>
<evidence type="ECO:0000313" key="1">
    <source>
        <dbReference type="EMBL" id="APA94592.1"/>
    </source>
</evidence>
<name>A0ABC8AKW2_9NOCA</name>
<accession>A0ABC8AKW2</accession>
<protein>
    <submittedName>
        <fullName evidence="1">Uncharacterized protein</fullName>
    </submittedName>
</protein>
<gene>
    <name evidence="1" type="ORF">NS506_00510</name>
</gene>
<dbReference type="PANTHER" id="PTHR10668:SF103">
    <property type="entry name" value="PYRIDINE NUCLEOTIDE-DISULFIDE OXIDOREDUCTASE DOMAIN-CONTAINING PROTEIN 2"/>
    <property type="match status" value="1"/>
</dbReference>
<reference evidence="1 2" key="1">
    <citation type="submission" date="2016-10" db="EMBL/GenBank/DDBJ databases">
        <title>Genome sequence of Nocardia seriolae strain EM150506, isolated from Anguila japonica.</title>
        <authorList>
            <person name="Han H.-J."/>
        </authorList>
    </citation>
    <scope>NUCLEOTIDE SEQUENCE [LARGE SCALE GENOMIC DNA]</scope>
    <source>
        <strain evidence="1 2">EM150506</strain>
    </source>
</reference>
<dbReference type="AlphaFoldDB" id="A0ABC8AKW2"/>
<sequence>MDSTLAQLDAVLAEPIRDCLALDGEGNPCVEARTPVELEREIGLPGGHIFHADLAFPYRLGDDDSPAARWGVATGHANILLCGAGAVRGGGVSGIGGHNAAMAVLERG</sequence>
<dbReference type="PANTHER" id="PTHR10668">
    <property type="entry name" value="PHYTOENE DEHYDROGENASE"/>
    <property type="match status" value="1"/>
</dbReference>